<accession>A0ABZ1CEW7</accession>
<protein>
    <submittedName>
        <fullName evidence="2">Uncharacterized protein</fullName>
    </submittedName>
</protein>
<name>A0ABZ1CEW7_9BACT</name>
<evidence type="ECO:0000313" key="3">
    <source>
        <dbReference type="Proteomes" id="UP000738431"/>
    </source>
</evidence>
<sequence length="91" mass="10073">MSAEIVAGLCFAVGFISVAAMTILNVLLVGETNEDLRPFSDWVIFSWGTLPFRPEALSPQGLWYRKWYLRFLVAFVASILLLLTASVFGAS</sequence>
<evidence type="ECO:0000256" key="1">
    <source>
        <dbReference type="SAM" id="Phobius"/>
    </source>
</evidence>
<keyword evidence="1" id="KW-0812">Transmembrane</keyword>
<reference evidence="2 3" key="1">
    <citation type="submission" date="2021-08" db="EMBL/GenBank/DDBJ databases">
        <authorList>
            <person name="Zhang D."/>
            <person name="Zhang A."/>
            <person name="Wang L."/>
        </authorList>
    </citation>
    <scope>NUCLEOTIDE SEQUENCE [LARGE SCALE GENOMIC DNA]</scope>
    <source>
        <strain evidence="2 3">WL0086</strain>
    </source>
</reference>
<dbReference type="Proteomes" id="UP000738431">
    <property type="component" value="Chromosome"/>
</dbReference>
<dbReference type="RefSeq" id="WP_324726106.1">
    <property type="nucleotide sequence ID" value="NZ_CP139781.1"/>
</dbReference>
<keyword evidence="1" id="KW-0472">Membrane</keyword>
<dbReference type="EMBL" id="CP139781">
    <property type="protein sequence ID" value="WRQ88830.1"/>
    <property type="molecule type" value="Genomic_DNA"/>
</dbReference>
<keyword evidence="1" id="KW-1133">Transmembrane helix</keyword>
<evidence type="ECO:0000313" key="2">
    <source>
        <dbReference type="EMBL" id="WRQ88830.1"/>
    </source>
</evidence>
<organism evidence="2 3">
    <name type="scientific">Actomonas aquatica</name>
    <dbReference type="NCBI Taxonomy" id="2866162"/>
    <lineage>
        <taxon>Bacteria</taxon>
        <taxon>Pseudomonadati</taxon>
        <taxon>Verrucomicrobiota</taxon>
        <taxon>Opitutia</taxon>
        <taxon>Opitutales</taxon>
        <taxon>Opitutaceae</taxon>
        <taxon>Actomonas</taxon>
    </lineage>
</organism>
<gene>
    <name evidence="2" type="ORF">K1X11_005395</name>
</gene>
<feature type="transmembrane region" description="Helical" evidence="1">
    <location>
        <begin position="67"/>
        <end position="88"/>
    </location>
</feature>
<reference evidence="2 3" key="2">
    <citation type="submission" date="2023-12" db="EMBL/GenBank/DDBJ databases">
        <title>Description of an unclassified Opitutus bacterium of Verrucomicrobiota.</title>
        <authorList>
            <person name="Zhang D.-F."/>
        </authorList>
    </citation>
    <scope>NUCLEOTIDE SEQUENCE [LARGE SCALE GENOMIC DNA]</scope>
    <source>
        <strain evidence="2 3">WL0086</strain>
    </source>
</reference>
<proteinExistence type="predicted"/>
<keyword evidence="3" id="KW-1185">Reference proteome</keyword>
<feature type="transmembrane region" description="Helical" evidence="1">
    <location>
        <begin position="6"/>
        <end position="29"/>
    </location>
</feature>